<comment type="caution">
    <text evidence="2">The sequence shown here is derived from an EMBL/GenBank/DDBJ whole genome shotgun (WGS) entry which is preliminary data.</text>
</comment>
<keyword evidence="3" id="KW-1185">Reference proteome</keyword>
<evidence type="ECO:0000313" key="3">
    <source>
        <dbReference type="Proteomes" id="UP000518266"/>
    </source>
</evidence>
<keyword evidence="1" id="KW-0472">Membrane</keyword>
<dbReference type="AlphaFoldDB" id="A0A7J5YAG1"/>
<evidence type="ECO:0000256" key="1">
    <source>
        <dbReference type="SAM" id="Phobius"/>
    </source>
</evidence>
<dbReference type="EMBL" id="JAAKFY010000014">
    <property type="protein sequence ID" value="KAF3846442.1"/>
    <property type="molecule type" value="Genomic_DNA"/>
</dbReference>
<reference evidence="2 3" key="1">
    <citation type="submission" date="2020-03" db="EMBL/GenBank/DDBJ databases">
        <title>Dissostichus mawsoni Genome sequencing and assembly.</title>
        <authorList>
            <person name="Park H."/>
        </authorList>
    </citation>
    <scope>NUCLEOTIDE SEQUENCE [LARGE SCALE GENOMIC DNA]</scope>
    <source>
        <strain evidence="2">DM0001</strain>
        <tissue evidence="2">Muscle</tissue>
    </source>
</reference>
<organism evidence="2 3">
    <name type="scientific">Dissostichus mawsoni</name>
    <name type="common">Antarctic cod</name>
    <dbReference type="NCBI Taxonomy" id="36200"/>
    <lineage>
        <taxon>Eukaryota</taxon>
        <taxon>Metazoa</taxon>
        <taxon>Chordata</taxon>
        <taxon>Craniata</taxon>
        <taxon>Vertebrata</taxon>
        <taxon>Euteleostomi</taxon>
        <taxon>Actinopterygii</taxon>
        <taxon>Neopterygii</taxon>
        <taxon>Teleostei</taxon>
        <taxon>Neoteleostei</taxon>
        <taxon>Acanthomorphata</taxon>
        <taxon>Eupercaria</taxon>
        <taxon>Perciformes</taxon>
        <taxon>Notothenioidei</taxon>
        <taxon>Nototheniidae</taxon>
        <taxon>Dissostichus</taxon>
    </lineage>
</organism>
<dbReference type="Proteomes" id="UP000518266">
    <property type="component" value="Unassembled WGS sequence"/>
</dbReference>
<accession>A0A7J5YAG1</accession>
<feature type="transmembrane region" description="Helical" evidence="1">
    <location>
        <begin position="52"/>
        <end position="78"/>
    </location>
</feature>
<evidence type="ECO:0000313" key="2">
    <source>
        <dbReference type="EMBL" id="KAF3846442.1"/>
    </source>
</evidence>
<keyword evidence="1" id="KW-0812">Transmembrane</keyword>
<gene>
    <name evidence="2" type="ORF">F7725_003520</name>
</gene>
<proteinExistence type="predicted"/>
<protein>
    <submittedName>
        <fullName evidence="2">Uncharacterized protein</fullName>
    </submittedName>
</protein>
<name>A0A7J5YAG1_DISMA</name>
<keyword evidence="1" id="KW-1133">Transmembrane helix</keyword>
<sequence length="98" mass="11587">MFTIFLFNTTKLPRLRDTATASLTLVPLSQQISMQKKFPFCYTKLLYSIFKLALATCLFMYINHTQVLFVHAVLWTMLRTSSRKAADRMRRNTTDFFY</sequence>